<dbReference type="EMBL" id="AP025739">
    <property type="protein sequence ID" value="BDI31850.1"/>
    <property type="molecule type" value="Genomic_DNA"/>
</dbReference>
<dbReference type="InterPro" id="IPR027385">
    <property type="entry name" value="Beta-barrel_OMP"/>
</dbReference>
<name>A0A402D3K4_9BACT</name>
<gene>
    <name evidence="2" type="ORF">CCAX7_39010</name>
</gene>
<sequence length="181" mass="18809">MKKTMIVSTIALLASVLGTSAAQAQDAPVQKPLSIKIGGYFPSGGDARTLGNTWLHVGGDYAFGKTDTASPLLKLGYVDYSGKEKDGVRGQYIGVGLGVRAYANKATNTTVSPFYGAGLGVYFEQAKGGGQTKNTTGVGLKASVGVELNQGAFIEGGYTYLPQKVSDTDLSGFSADLGYRF</sequence>
<organism evidence="2 3">
    <name type="scientific">Capsulimonas corticalis</name>
    <dbReference type="NCBI Taxonomy" id="2219043"/>
    <lineage>
        <taxon>Bacteria</taxon>
        <taxon>Bacillati</taxon>
        <taxon>Armatimonadota</taxon>
        <taxon>Armatimonadia</taxon>
        <taxon>Capsulimonadales</taxon>
        <taxon>Capsulimonadaceae</taxon>
        <taxon>Capsulimonas</taxon>
    </lineage>
</organism>
<dbReference type="Proteomes" id="UP000287394">
    <property type="component" value="Chromosome"/>
</dbReference>
<dbReference type="InterPro" id="IPR011250">
    <property type="entry name" value="OMP/PagP_B-barrel"/>
</dbReference>
<evidence type="ECO:0000313" key="2">
    <source>
        <dbReference type="EMBL" id="BDI31850.1"/>
    </source>
</evidence>
<protein>
    <submittedName>
        <fullName evidence="2">Uncharacterized protein</fullName>
    </submittedName>
</protein>
<reference evidence="2 3" key="1">
    <citation type="journal article" date="2019" name="Int. J. Syst. Evol. Microbiol.">
        <title>Capsulimonas corticalis gen. nov., sp. nov., an aerobic capsulated bacterium, of a novel bacterial order, Capsulimonadales ord. nov., of the class Armatimonadia of the phylum Armatimonadetes.</title>
        <authorList>
            <person name="Li J."/>
            <person name="Kudo C."/>
            <person name="Tonouchi A."/>
        </authorList>
    </citation>
    <scope>NUCLEOTIDE SEQUENCE [LARGE SCALE GENOMIC DNA]</scope>
    <source>
        <strain evidence="2 3">AX-7</strain>
    </source>
</reference>
<keyword evidence="3" id="KW-1185">Reference proteome</keyword>
<dbReference type="RefSeq" id="WP_119324118.1">
    <property type="nucleotide sequence ID" value="NZ_AP025739.1"/>
</dbReference>
<dbReference type="AlphaFoldDB" id="A0A402D3K4"/>
<dbReference type="Pfam" id="PF13505">
    <property type="entry name" value="OMP_b-brl"/>
    <property type="match status" value="1"/>
</dbReference>
<evidence type="ECO:0000313" key="3">
    <source>
        <dbReference type="Proteomes" id="UP000287394"/>
    </source>
</evidence>
<dbReference type="SUPFAM" id="SSF56925">
    <property type="entry name" value="OMPA-like"/>
    <property type="match status" value="1"/>
</dbReference>
<dbReference type="KEGG" id="ccot:CCAX7_39010"/>
<accession>A0A402D3K4</accession>
<dbReference type="Gene3D" id="2.40.160.20">
    <property type="match status" value="1"/>
</dbReference>
<proteinExistence type="predicted"/>
<keyword evidence="1" id="KW-0732">Signal</keyword>
<evidence type="ECO:0000256" key="1">
    <source>
        <dbReference type="ARBA" id="ARBA00022729"/>
    </source>
</evidence>